<gene>
    <name evidence="1" type="ORF">PCOR1329_LOCUS33429</name>
</gene>
<evidence type="ECO:0008006" key="3">
    <source>
        <dbReference type="Google" id="ProtNLM"/>
    </source>
</evidence>
<protein>
    <recommendedName>
        <fullName evidence="3">SURF1-like protein</fullName>
    </recommendedName>
</protein>
<organism evidence="1 2">
    <name type="scientific">Prorocentrum cordatum</name>
    <dbReference type="NCBI Taxonomy" id="2364126"/>
    <lineage>
        <taxon>Eukaryota</taxon>
        <taxon>Sar</taxon>
        <taxon>Alveolata</taxon>
        <taxon>Dinophyceae</taxon>
        <taxon>Prorocentrales</taxon>
        <taxon>Prorocentraceae</taxon>
        <taxon>Prorocentrum</taxon>
    </lineage>
</organism>
<reference evidence="1" key="1">
    <citation type="submission" date="2023-10" db="EMBL/GenBank/DDBJ databases">
        <authorList>
            <person name="Chen Y."/>
            <person name="Shah S."/>
            <person name="Dougan E. K."/>
            <person name="Thang M."/>
            <person name="Chan C."/>
        </authorList>
    </citation>
    <scope>NUCLEOTIDE SEQUENCE [LARGE SCALE GENOMIC DNA]</scope>
</reference>
<evidence type="ECO:0000313" key="2">
    <source>
        <dbReference type="Proteomes" id="UP001189429"/>
    </source>
</evidence>
<keyword evidence="2" id="KW-1185">Reference proteome</keyword>
<evidence type="ECO:0000313" key="1">
    <source>
        <dbReference type="EMBL" id="CAK0837156.1"/>
    </source>
</evidence>
<sequence>AAGAQPAYAAPAQPAAVAAAQPGAASAGVPCADEADPSAGWVGDWAYDESSYTVGVGAGGRYLFEEVIDARGGVRHSGVLSLRGGWLEGDLVNQDGRVVGSIRLRREEGRRALISQVRPLDGQWEKETVARPAGDRQAPDLSQLQESMTPVLVLVVSVGAGAFYLWSTVSWRFVVRPMLCDAGLEECVVQAEGAWRDLQRWRRGGA</sequence>
<dbReference type="Proteomes" id="UP001189429">
    <property type="component" value="Unassembled WGS sequence"/>
</dbReference>
<proteinExistence type="predicted"/>
<comment type="caution">
    <text evidence="1">The sequence shown here is derived from an EMBL/GenBank/DDBJ whole genome shotgun (WGS) entry which is preliminary data.</text>
</comment>
<accession>A0ABN9SX56</accession>
<name>A0ABN9SX56_9DINO</name>
<feature type="non-terminal residue" evidence="1">
    <location>
        <position position="1"/>
    </location>
</feature>
<dbReference type="EMBL" id="CAUYUJ010014047">
    <property type="protein sequence ID" value="CAK0837156.1"/>
    <property type="molecule type" value="Genomic_DNA"/>
</dbReference>